<comment type="caution">
    <text evidence="1">The sequence shown here is derived from an EMBL/GenBank/DDBJ whole genome shotgun (WGS) entry which is preliminary data.</text>
</comment>
<dbReference type="EMBL" id="LSRQ01000411">
    <property type="protein sequence ID" value="OAY82996.1"/>
    <property type="molecule type" value="Genomic_DNA"/>
</dbReference>
<organism evidence="1 2">
    <name type="scientific">Ananas comosus</name>
    <name type="common">Pineapple</name>
    <name type="synonym">Ananas ananas</name>
    <dbReference type="NCBI Taxonomy" id="4615"/>
    <lineage>
        <taxon>Eukaryota</taxon>
        <taxon>Viridiplantae</taxon>
        <taxon>Streptophyta</taxon>
        <taxon>Embryophyta</taxon>
        <taxon>Tracheophyta</taxon>
        <taxon>Spermatophyta</taxon>
        <taxon>Magnoliopsida</taxon>
        <taxon>Liliopsida</taxon>
        <taxon>Poales</taxon>
        <taxon>Bromeliaceae</taxon>
        <taxon>Bromelioideae</taxon>
        <taxon>Ananas</taxon>
    </lineage>
</organism>
<gene>
    <name evidence="1" type="ORF">ACMD2_16190</name>
</gene>
<sequence length="25" mass="2806">MIFVTFFVSGLMQPTAAMGRRSTKE</sequence>
<proteinExistence type="predicted"/>
<dbReference type="AlphaFoldDB" id="A0A199W164"/>
<evidence type="ECO:0000313" key="1">
    <source>
        <dbReference type="EMBL" id="OAY82996.1"/>
    </source>
</evidence>
<dbReference type="Proteomes" id="UP000092600">
    <property type="component" value="Unassembled WGS sequence"/>
</dbReference>
<name>A0A199W164_ANACO</name>
<reference evidence="1 2" key="1">
    <citation type="journal article" date="2016" name="DNA Res.">
        <title>The draft genome of MD-2 pineapple using hybrid error correction of long reads.</title>
        <authorList>
            <person name="Redwan R.M."/>
            <person name="Saidin A."/>
            <person name="Kumar S.V."/>
        </authorList>
    </citation>
    <scope>NUCLEOTIDE SEQUENCE [LARGE SCALE GENOMIC DNA]</scope>
    <source>
        <strain evidence="2">cv. MD2</strain>
        <tissue evidence="1">Leaf</tissue>
    </source>
</reference>
<protein>
    <submittedName>
        <fullName evidence="1">Uncharacterized protein</fullName>
    </submittedName>
</protein>
<evidence type="ECO:0000313" key="2">
    <source>
        <dbReference type="Proteomes" id="UP000092600"/>
    </source>
</evidence>
<accession>A0A199W164</accession>